<evidence type="ECO:0000256" key="1">
    <source>
        <dbReference type="SAM" id="Coils"/>
    </source>
</evidence>
<dbReference type="EMBL" id="HBGA01076954">
    <property type="protein sequence ID" value="CAD9017629.1"/>
    <property type="molecule type" value="Transcribed_RNA"/>
</dbReference>
<name>A0A7S1NG54_9EUGL</name>
<dbReference type="AlphaFoldDB" id="A0A7S1NG54"/>
<keyword evidence="1" id="KW-0175">Coiled coil</keyword>
<feature type="coiled-coil region" evidence="1">
    <location>
        <begin position="60"/>
        <end position="178"/>
    </location>
</feature>
<accession>A0A7S1NG54</accession>
<organism evidence="2">
    <name type="scientific">Eutreptiella gymnastica</name>
    <dbReference type="NCBI Taxonomy" id="73025"/>
    <lineage>
        <taxon>Eukaryota</taxon>
        <taxon>Discoba</taxon>
        <taxon>Euglenozoa</taxon>
        <taxon>Euglenida</taxon>
        <taxon>Spirocuta</taxon>
        <taxon>Euglenophyceae</taxon>
        <taxon>Eutreptiales</taxon>
        <taxon>Eutreptiaceae</taxon>
        <taxon>Eutreptiella</taxon>
    </lineage>
</organism>
<sequence length="228" mass="26245">MLARNPKAIVLSEFDTLNPSDSFSKHQQDLQLHEDCLTPDDHSVAVAALEEVVSRLEAYLADNSQELHQCREDLQTERAEREDFSRRWEEERRQLQQQIEHLKQQVVQKQEQAAAAIAQVTEAERLKNELEAARERERQLLALNHDLRNDQTVLTSTVNQLMSQLEEVLMEREKEGEQKRAIEHKVIAAEQTLKKQAALVTAMKGAKAGSPKPKSEKHMMLNVASRYY</sequence>
<evidence type="ECO:0000313" key="2">
    <source>
        <dbReference type="EMBL" id="CAD9017629.1"/>
    </source>
</evidence>
<reference evidence="2" key="1">
    <citation type="submission" date="2021-01" db="EMBL/GenBank/DDBJ databases">
        <authorList>
            <person name="Corre E."/>
            <person name="Pelletier E."/>
            <person name="Niang G."/>
            <person name="Scheremetjew M."/>
            <person name="Finn R."/>
            <person name="Kale V."/>
            <person name="Holt S."/>
            <person name="Cochrane G."/>
            <person name="Meng A."/>
            <person name="Brown T."/>
            <person name="Cohen L."/>
        </authorList>
    </citation>
    <scope>NUCLEOTIDE SEQUENCE</scope>
    <source>
        <strain evidence="2">NIES-381</strain>
    </source>
</reference>
<gene>
    <name evidence="2" type="ORF">EGYM00392_LOCUS28739</name>
</gene>
<proteinExistence type="predicted"/>
<protein>
    <submittedName>
        <fullName evidence="2">Uncharacterized protein</fullName>
    </submittedName>
</protein>